<accession>I4C9H5</accession>
<proteinExistence type="predicted"/>
<dbReference type="HOGENOM" id="CLU_2952969_0_0_7"/>
<keyword evidence="2" id="KW-1185">Reference proteome</keyword>
<protein>
    <submittedName>
        <fullName evidence="1">Uncharacterized protein</fullName>
    </submittedName>
</protein>
<dbReference type="EMBL" id="CP003360">
    <property type="protein sequence ID" value="AFM26216.1"/>
    <property type="molecule type" value="Genomic_DNA"/>
</dbReference>
<evidence type="ECO:0000313" key="2">
    <source>
        <dbReference type="Proteomes" id="UP000006055"/>
    </source>
</evidence>
<dbReference type="KEGG" id="dti:Desti_3567"/>
<reference evidence="2" key="1">
    <citation type="submission" date="2012-06" db="EMBL/GenBank/DDBJ databases">
        <title>Complete sequence of chromosome of Desulfomonile tiedjei DSM 6799.</title>
        <authorList>
            <person name="Lucas S."/>
            <person name="Copeland A."/>
            <person name="Lapidus A."/>
            <person name="Glavina del Rio T."/>
            <person name="Dalin E."/>
            <person name="Tice H."/>
            <person name="Bruce D."/>
            <person name="Goodwin L."/>
            <person name="Pitluck S."/>
            <person name="Peters L."/>
            <person name="Ovchinnikova G."/>
            <person name="Zeytun A."/>
            <person name="Lu M."/>
            <person name="Kyrpides N."/>
            <person name="Mavromatis K."/>
            <person name="Ivanova N."/>
            <person name="Brettin T."/>
            <person name="Detter J.C."/>
            <person name="Han C."/>
            <person name="Larimer F."/>
            <person name="Land M."/>
            <person name="Hauser L."/>
            <person name="Markowitz V."/>
            <person name="Cheng J.-F."/>
            <person name="Hugenholtz P."/>
            <person name="Woyke T."/>
            <person name="Wu D."/>
            <person name="Spring S."/>
            <person name="Schroeder M."/>
            <person name="Brambilla E."/>
            <person name="Klenk H.-P."/>
            <person name="Eisen J.A."/>
        </authorList>
    </citation>
    <scope>NUCLEOTIDE SEQUENCE [LARGE SCALE GENOMIC DNA]</scope>
    <source>
        <strain evidence="2">ATCC 49306 / DSM 6799 / DCB-1</strain>
    </source>
</reference>
<gene>
    <name evidence="1" type="ordered locus">Desti_3567</name>
</gene>
<name>I4C9H5_DESTA</name>
<dbReference type="AlphaFoldDB" id="I4C9H5"/>
<dbReference type="Proteomes" id="UP000006055">
    <property type="component" value="Chromosome"/>
</dbReference>
<organism evidence="1 2">
    <name type="scientific">Desulfomonile tiedjei (strain ATCC 49306 / DSM 6799 / DCB-1)</name>
    <dbReference type="NCBI Taxonomy" id="706587"/>
    <lineage>
        <taxon>Bacteria</taxon>
        <taxon>Pseudomonadati</taxon>
        <taxon>Thermodesulfobacteriota</taxon>
        <taxon>Desulfomonilia</taxon>
        <taxon>Desulfomonilales</taxon>
        <taxon>Desulfomonilaceae</taxon>
        <taxon>Desulfomonile</taxon>
    </lineage>
</organism>
<sequence length="59" mass="6662">MSGFFSLIGRFLGFPSNRVLLVNVIEICANSLPARGTDRFELLVITPYFWSTDSELHRG</sequence>
<evidence type="ECO:0000313" key="1">
    <source>
        <dbReference type="EMBL" id="AFM26216.1"/>
    </source>
</evidence>